<protein>
    <submittedName>
        <fullName evidence="2">Uncharacterized protein</fullName>
    </submittedName>
</protein>
<evidence type="ECO:0000313" key="2">
    <source>
        <dbReference type="EMBL" id="KPH86584.1"/>
    </source>
</evidence>
<dbReference type="RefSeq" id="WP_052280017.1">
    <property type="nucleotide sequence ID" value="NZ_JUFX02000196.1"/>
</dbReference>
<proteinExistence type="predicted"/>
<organism evidence="2 3">
    <name type="scientific">Komagataeibacter intermedius AF2</name>
    <dbReference type="NCBI Taxonomy" id="1458464"/>
    <lineage>
        <taxon>Bacteria</taxon>
        <taxon>Pseudomonadati</taxon>
        <taxon>Pseudomonadota</taxon>
        <taxon>Alphaproteobacteria</taxon>
        <taxon>Acetobacterales</taxon>
        <taxon>Acetobacteraceae</taxon>
        <taxon>Komagataeibacter</taxon>
    </lineage>
</organism>
<reference evidence="2 3" key="1">
    <citation type="submission" date="2015-07" db="EMBL/GenBank/DDBJ databases">
        <title>Draft Genome Sequence of Komagataeibacter intermedius Strain AF2, Isolated from Kombucha Tea.</title>
        <authorList>
            <person name="Santos R.A."/>
            <person name="Berretta A.A."/>
            <person name="Barud H.S."/>
            <person name="Ribeiro S.J."/>
            <person name="Gonzalez-Garcia L.N."/>
            <person name="Zucchi T.D."/>
            <person name="Goldman G.H."/>
            <person name="Riano-Pachon D.M."/>
        </authorList>
    </citation>
    <scope>NUCLEOTIDE SEQUENCE [LARGE SCALE GENOMIC DNA]</scope>
    <source>
        <strain evidence="2 3">AF2</strain>
    </source>
</reference>
<gene>
    <name evidence="2" type="ORF">GLUCOINTEAF2_0202635</name>
</gene>
<dbReference type="EMBL" id="JUFX02000196">
    <property type="protein sequence ID" value="KPH86584.1"/>
    <property type="molecule type" value="Genomic_DNA"/>
</dbReference>
<keyword evidence="1" id="KW-0812">Transmembrane</keyword>
<feature type="transmembrane region" description="Helical" evidence="1">
    <location>
        <begin position="25"/>
        <end position="43"/>
    </location>
</feature>
<comment type="caution">
    <text evidence="2">The sequence shown here is derived from an EMBL/GenBank/DDBJ whole genome shotgun (WGS) entry which is preliminary data.</text>
</comment>
<evidence type="ECO:0000313" key="3">
    <source>
        <dbReference type="Proteomes" id="UP000031553"/>
    </source>
</evidence>
<sequence length="322" mass="34954">MPNFAPDGDDTVLIRQPALRRIRPAMLAAGLAAVAVLAGGALWRARLHTHAELPVQTEASVDFHAACETHVTRLEQDRDIVIISFATLLAQGQALNRVAAFVEKAGLPHARVLDDTALAAAIRNSGASVQTYYYGHDYQAADLRRFFAQAARESIDLNPQEMWLRRLLAGMGWLQADAPGAIITLSASGAMLDGGMRAVILRHEIAHGAFFTVPAYRDYTEHFWQALPATERAGFVAFLGSEGYDTGLEALMFNEMQAYLAFTPDGRFFNAQAVGLSDTRLETLRAAFLNGMPNFWLRHLAAQPLPPASIAACPGLADIDPA</sequence>
<dbReference type="OrthoDB" id="7266247at2"/>
<evidence type="ECO:0000256" key="1">
    <source>
        <dbReference type="SAM" id="Phobius"/>
    </source>
</evidence>
<name>A0A0N0MFB7_9PROT</name>
<accession>A0A0N0MFB7</accession>
<keyword evidence="1" id="KW-0472">Membrane</keyword>
<keyword evidence="1" id="KW-1133">Transmembrane helix</keyword>
<dbReference type="Proteomes" id="UP000031553">
    <property type="component" value="Unassembled WGS sequence"/>
</dbReference>
<dbReference type="AlphaFoldDB" id="A0A0N0MFB7"/>